<dbReference type="SUPFAM" id="SSF90123">
    <property type="entry name" value="ABC transporter transmembrane region"/>
    <property type="match status" value="1"/>
</dbReference>
<evidence type="ECO:0000256" key="8">
    <source>
        <dbReference type="SAM" id="Phobius"/>
    </source>
</evidence>
<dbReference type="AlphaFoldDB" id="A0A4P6EPM9"/>
<keyword evidence="5 8" id="KW-1133">Transmembrane helix</keyword>
<keyword evidence="2 8" id="KW-0812">Transmembrane</keyword>
<evidence type="ECO:0000256" key="5">
    <source>
        <dbReference type="ARBA" id="ARBA00022989"/>
    </source>
</evidence>
<dbReference type="SMART" id="SM00382">
    <property type="entry name" value="AAA"/>
    <property type="match status" value="1"/>
</dbReference>
<dbReference type="CDD" id="cd18551">
    <property type="entry name" value="ABC_6TM_LmrA_like"/>
    <property type="match status" value="1"/>
</dbReference>
<dbReference type="GO" id="GO:0016887">
    <property type="term" value="F:ATP hydrolysis activity"/>
    <property type="evidence" value="ECO:0007669"/>
    <property type="project" value="InterPro"/>
</dbReference>
<feature type="transmembrane region" description="Helical" evidence="8">
    <location>
        <begin position="215"/>
        <end position="234"/>
    </location>
</feature>
<evidence type="ECO:0000259" key="10">
    <source>
        <dbReference type="PROSITE" id="PS50929"/>
    </source>
</evidence>
<reference evidence="11 12" key="1">
    <citation type="submission" date="2019-01" db="EMBL/GenBank/DDBJ databases">
        <title>Genome sequencing of strain 2JSPR-7.</title>
        <authorList>
            <person name="Heo J."/>
            <person name="Kim S.-J."/>
            <person name="Kim J.-S."/>
            <person name="Hong S.-B."/>
            <person name="Kwon S.-W."/>
        </authorList>
    </citation>
    <scope>NUCLEOTIDE SEQUENCE [LARGE SCALE GENOMIC DNA]</scope>
    <source>
        <strain evidence="11 12">2JSPR-7</strain>
    </source>
</reference>
<dbReference type="InterPro" id="IPR027417">
    <property type="entry name" value="P-loop_NTPase"/>
</dbReference>
<sequence length="633" mass="67014">MRRTGNPDIVEHRPPARRLVPGTATRRAATATQRIGRRRRTPPLPYGGPMPSTTTPDVDVSARSWRTLLSILRPYRWRIAVGAVLGVIATLTGLWTPRIIENVIEHLYAGTSVAPDVTLFAVLTVVYLTAMLLQWGTLGRTAETVVYDVRKKLVLRFLGGRVAQVRERPAADLIARATADAPLLQLTVGTGFVSFVTSATGVVGSIVLMGVIDGLMLGITLAAVAVLGVAMGLIMPRVGRERALAQEAVGRMSAQLDGSMRALRTIKALRAERARSEAVLADAEKARKHGVAAMWAELISYETAFGGMQIITVIMVAFGAWRVTEGHLTVAALVAFVMYTQGFIMPLMELADGFSTIQSGLAASKRIAEAEEIELEEPAAVAVPAPVAHDDDAPAVELTDVTARYTPGEDDVVRGVSLTVPRTGHLAIVGPSGAGKSSVASLALRFLSPRSGTLRLGGVPYEQLTYAQVRERFAYVEQEPPVLPGTVRDNLLPARPSATDDELHAALTAVELADDVAALPDGLDTELVGATMTGGGRQRLAMARALLAGAQVLLLDDATSQLAGSAEEAIARATRAAATRGAVVTIASRPVPHADRIVLMEEGRVRATGTHAELLATDPLYAQLAGMPEPVAA</sequence>
<dbReference type="PROSITE" id="PS50893">
    <property type="entry name" value="ABC_TRANSPORTER_2"/>
    <property type="match status" value="1"/>
</dbReference>
<dbReference type="Gene3D" id="1.20.1560.10">
    <property type="entry name" value="ABC transporter type 1, transmembrane domain"/>
    <property type="match status" value="1"/>
</dbReference>
<dbReference type="Pfam" id="PF00664">
    <property type="entry name" value="ABC_membrane"/>
    <property type="match status" value="1"/>
</dbReference>
<dbReference type="KEGG" id="xyl:ET495_01825"/>
<dbReference type="InterPro" id="IPR036640">
    <property type="entry name" value="ABC1_TM_sf"/>
</dbReference>
<keyword evidence="3" id="KW-0547">Nucleotide-binding</keyword>
<dbReference type="InterPro" id="IPR003439">
    <property type="entry name" value="ABC_transporter-like_ATP-bd"/>
</dbReference>
<feature type="transmembrane region" description="Helical" evidence="8">
    <location>
        <begin position="327"/>
        <end position="348"/>
    </location>
</feature>
<dbReference type="InterPro" id="IPR011527">
    <property type="entry name" value="ABC1_TM_dom"/>
</dbReference>
<accession>A0A4P6EPM9</accession>
<dbReference type="GO" id="GO:0005524">
    <property type="term" value="F:ATP binding"/>
    <property type="evidence" value="ECO:0007669"/>
    <property type="project" value="UniProtKB-KW"/>
</dbReference>
<dbReference type="GO" id="GO:0015421">
    <property type="term" value="F:ABC-type oligopeptide transporter activity"/>
    <property type="evidence" value="ECO:0007669"/>
    <property type="project" value="TreeGrafter"/>
</dbReference>
<evidence type="ECO:0000256" key="1">
    <source>
        <dbReference type="ARBA" id="ARBA00004651"/>
    </source>
</evidence>
<evidence type="ECO:0000256" key="7">
    <source>
        <dbReference type="SAM" id="MobiDB-lite"/>
    </source>
</evidence>
<protein>
    <submittedName>
        <fullName evidence="11">ABC transporter ATP-binding protein</fullName>
    </submittedName>
</protein>
<dbReference type="InterPro" id="IPR039421">
    <property type="entry name" value="Type_1_exporter"/>
</dbReference>
<evidence type="ECO:0000259" key="9">
    <source>
        <dbReference type="PROSITE" id="PS50893"/>
    </source>
</evidence>
<evidence type="ECO:0000313" key="11">
    <source>
        <dbReference type="EMBL" id="QAY62217.1"/>
    </source>
</evidence>
<feature type="transmembrane region" description="Helical" evidence="8">
    <location>
        <begin position="107"/>
        <end position="130"/>
    </location>
</feature>
<organism evidence="11 12">
    <name type="scientific">Xylanimonas allomyrinae</name>
    <dbReference type="NCBI Taxonomy" id="2509459"/>
    <lineage>
        <taxon>Bacteria</taxon>
        <taxon>Bacillati</taxon>
        <taxon>Actinomycetota</taxon>
        <taxon>Actinomycetes</taxon>
        <taxon>Micrococcales</taxon>
        <taxon>Promicromonosporaceae</taxon>
        <taxon>Xylanimonas</taxon>
    </lineage>
</organism>
<dbReference type="EMBL" id="CP035495">
    <property type="protein sequence ID" value="QAY62217.1"/>
    <property type="molecule type" value="Genomic_DNA"/>
</dbReference>
<dbReference type="Pfam" id="PF00005">
    <property type="entry name" value="ABC_tran"/>
    <property type="match status" value="1"/>
</dbReference>
<evidence type="ECO:0000256" key="2">
    <source>
        <dbReference type="ARBA" id="ARBA00022692"/>
    </source>
</evidence>
<feature type="compositionally biased region" description="Low complexity" evidence="7">
    <location>
        <begin position="23"/>
        <end position="34"/>
    </location>
</feature>
<dbReference type="Gene3D" id="3.40.50.300">
    <property type="entry name" value="P-loop containing nucleotide triphosphate hydrolases"/>
    <property type="match status" value="1"/>
</dbReference>
<evidence type="ECO:0000256" key="3">
    <source>
        <dbReference type="ARBA" id="ARBA00022741"/>
    </source>
</evidence>
<keyword evidence="4 11" id="KW-0067">ATP-binding</keyword>
<evidence type="ECO:0000256" key="4">
    <source>
        <dbReference type="ARBA" id="ARBA00022840"/>
    </source>
</evidence>
<comment type="subcellular location">
    <subcellularLocation>
        <location evidence="1">Cell membrane</location>
        <topology evidence="1">Multi-pass membrane protein</topology>
    </subcellularLocation>
</comment>
<dbReference type="Proteomes" id="UP000291758">
    <property type="component" value="Chromosome"/>
</dbReference>
<dbReference type="PROSITE" id="PS50929">
    <property type="entry name" value="ABC_TM1F"/>
    <property type="match status" value="1"/>
</dbReference>
<feature type="transmembrane region" description="Helical" evidence="8">
    <location>
        <begin position="75"/>
        <end position="95"/>
    </location>
</feature>
<keyword evidence="12" id="KW-1185">Reference proteome</keyword>
<dbReference type="OrthoDB" id="9806127at2"/>
<keyword evidence="6 8" id="KW-0472">Membrane</keyword>
<dbReference type="InterPro" id="IPR003593">
    <property type="entry name" value="AAA+_ATPase"/>
</dbReference>
<dbReference type="PANTHER" id="PTHR43394">
    <property type="entry name" value="ATP-DEPENDENT PERMEASE MDL1, MITOCHONDRIAL"/>
    <property type="match status" value="1"/>
</dbReference>
<name>A0A4P6EPM9_9MICO</name>
<feature type="domain" description="ABC transporter" evidence="9">
    <location>
        <begin position="396"/>
        <end position="627"/>
    </location>
</feature>
<proteinExistence type="predicted"/>
<feature type="transmembrane region" description="Helical" evidence="8">
    <location>
        <begin position="183"/>
        <end position="209"/>
    </location>
</feature>
<gene>
    <name evidence="11" type="ORF">ET495_01825</name>
</gene>
<dbReference type="PANTHER" id="PTHR43394:SF1">
    <property type="entry name" value="ATP-BINDING CASSETTE SUB-FAMILY B MEMBER 10, MITOCHONDRIAL"/>
    <property type="match status" value="1"/>
</dbReference>
<feature type="domain" description="ABC transmembrane type-1" evidence="10">
    <location>
        <begin position="80"/>
        <end position="359"/>
    </location>
</feature>
<evidence type="ECO:0000313" key="12">
    <source>
        <dbReference type="Proteomes" id="UP000291758"/>
    </source>
</evidence>
<evidence type="ECO:0000256" key="6">
    <source>
        <dbReference type="ARBA" id="ARBA00023136"/>
    </source>
</evidence>
<dbReference type="GO" id="GO:0005886">
    <property type="term" value="C:plasma membrane"/>
    <property type="evidence" value="ECO:0007669"/>
    <property type="project" value="UniProtKB-SubCell"/>
</dbReference>
<dbReference type="SUPFAM" id="SSF52540">
    <property type="entry name" value="P-loop containing nucleoside triphosphate hydrolases"/>
    <property type="match status" value="1"/>
</dbReference>
<feature type="region of interest" description="Disordered" evidence="7">
    <location>
        <begin position="1"/>
        <end position="57"/>
    </location>
</feature>